<protein>
    <submittedName>
        <fullName evidence="3">DUF2059 domain-containing protein</fullName>
    </submittedName>
</protein>
<dbReference type="InterPro" id="IPR018637">
    <property type="entry name" value="DUF2059"/>
</dbReference>
<proteinExistence type="predicted"/>
<keyword evidence="4" id="KW-1185">Reference proteome</keyword>
<feature type="chain" id="PRO_5032566145" evidence="1">
    <location>
        <begin position="25"/>
        <end position="165"/>
    </location>
</feature>
<dbReference type="EMBL" id="JABEPP010000002">
    <property type="protein sequence ID" value="NNM72465.1"/>
    <property type="molecule type" value="Genomic_DNA"/>
</dbReference>
<dbReference type="Proteomes" id="UP000564885">
    <property type="component" value="Unassembled WGS sequence"/>
</dbReference>
<feature type="domain" description="DUF2059" evidence="2">
    <location>
        <begin position="95"/>
        <end position="146"/>
    </location>
</feature>
<dbReference type="Pfam" id="PF09832">
    <property type="entry name" value="DUF2059"/>
    <property type="match status" value="1"/>
</dbReference>
<dbReference type="AlphaFoldDB" id="A0A849I843"/>
<feature type="signal peptide" evidence="1">
    <location>
        <begin position="1"/>
        <end position="24"/>
    </location>
</feature>
<evidence type="ECO:0000313" key="4">
    <source>
        <dbReference type="Proteomes" id="UP000564885"/>
    </source>
</evidence>
<name>A0A849I843_9HYPH</name>
<organism evidence="3 4">
    <name type="scientific">Enterovirga aerilata</name>
    <dbReference type="NCBI Taxonomy" id="2730920"/>
    <lineage>
        <taxon>Bacteria</taxon>
        <taxon>Pseudomonadati</taxon>
        <taxon>Pseudomonadota</taxon>
        <taxon>Alphaproteobacteria</taxon>
        <taxon>Hyphomicrobiales</taxon>
        <taxon>Methylobacteriaceae</taxon>
        <taxon>Enterovirga</taxon>
    </lineage>
</organism>
<keyword evidence="1" id="KW-0732">Signal</keyword>
<sequence>MVCAFLRAPAALLALAVFLAPARAQEPSASHLAAAREFMDTIGVLNPVNELIPTFTDQVRKQNVARPELSKDLEDVLKSLQPEMQLQRQQVTNIVSRTYAKWLTEPELKELTVFFKTPLGAKYNKIQPELVEDVVNDVQVWTQQASEYVMVRVRAEMAKKGHQLQ</sequence>
<reference evidence="3 4" key="1">
    <citation type="submission" date="2020-04" db="EMBL/GenBank/DDBJ databases">
        <title>Enterovirga sp. isolate from soil.</title>
        <authorList>
            <person name="Chea S."/>
            <person name="Kim D.-U."/>
        </authorList>
    </citation>
    <scope>NUCLEOTIDE SEQUENCE [LARGE SCALE GENOMIC DNA]</scope>
    <source>
        <strain evidence="3 4">DB1703</strain>
    </source>
</reference>
<gene>
    <name evidence="3" type="ORF">HJG44_08690</name>
</gene>
<evidence type="ECO:0000313" key="3">
    <source>
        <dbReference type="EMBL" id="NNM72465.1"/>
    </source>
</evidence>
<comment type="caution">
    <text evidence="3">The sequence shown here is derived from an EMBL/GenBank/DDBJ whole genome shotgun (WGS) entry which is preliminary data.</text>
</comment>
<accession>A0A849I843</accession>
<evidence type="ECO:0000259" key="2">
    <source>
        <dbReference type="Pfam" id="PF09832"/>
    </source>
</evidence>
<dbReference type="RefSeq" id="WP_171217932.1">
    <property type="nucleotide sequence ID" value="NZ_JABEPP010000002.1"/>
</dbReference>
<evidence type="ECO:0000256" key="1">
    <source>
        <dbReference type="SAM" id="SignalP"/>
    </source>
</evidence>